<proteinExistence type="predicted"/>
<accession>A0ABV5G864</accession>
<protein>
    <submittedName>
        <fullName evidence="2">LuxR C-terminal-related transcriptional regulator</fullName>
    </submittedName>
</protein>
<dbReference type="InterPro" id="IPR036388">
    <property type="entry name" value="WH-like_DNA-bd_sf"/>
</dbReference>
<dbReference type="Pfam" id="PF00196">
    <property type="entry name" value="GerE"/>
    <property type="match status" value="1"/>
</dbReference>
<dbReference type="SUPFAM" id="SSF46894">
    <property type="entry name" value="C-terminal effector domain of the bipartite response regulators"/>
    <property type="match status" value="1"/>
</dbReference>
<dbReference type="Gene3D" id="1.10.10.10">
    <property type="entry name" value="Winged helix-like DNA-binding domain superfamily/Winged helix DNA-binding domain"/>
    <property type="match status" value="1"/>
</dbReference>
<dbReference type="Proteomes" id="UP001589575">
    <property type="component" value="Unassembled WGS sequence"/>
</dbReference>
<sequence length="46" mass="5075">MIARISGISIRTVEGHLYQIYAKLQLKGRAELTRLAAAHAPQRNAS</sequence>
<evidence type="ECO:0000259" key="1">
    <source>
        <dbReference type="PROSITE" id="PS50043"/>
    </source>
</evidence>
<dbReference type="PROSITE" id="PS50043">
    <property type="entry name" value="HTH_LUXR_2"/>
    <property type="match status" value="1"/>
</dbReference>
<comment type="caution">
    <text evidence="2">The sequence shown here is derived from an EMBL/GenBank/DDBJ whole genome shotgun (WGS) entry which is preliminary data.</text>
</comment>
<dbReference type="InterPro" id="IPR000792">
    <property type="entry name" value="Tscrpt_reg_LuxR_C"/>
</dbReference>
<feature type="domain" description="HTH luxR-type" evidence="1">
    <location>
        <begin position="1"/>
        <end position="40"/>
    </location>
</feature>
<keyword evidence="3" id="KW-1185">Reference proteome</keyword>
<evidence type="ECO:0000313" key="3">
    <source>
        <dbReference type="Proteomes" id="UP001589575"/>
    </source>
</evidence>
<name>A0ABV5G864_9MICC</name>
<reference evidence="2 3" key="1">
    <citation type="submission" date="2024-09" db="EMBL/GenBank/DDBJ databases">
        <authorList>
            <person name="Sun Q."/>
            <person name="Mori K."/>
        </authorList>
    </citation>
    <scope>NUCLEOTIDE SEQUENCE [LARGE SCALE GENOMIC DNA]</scope>
    <source>
        <strain evidence="2 3">CCM 7609</strain>
    </source>
</reference>
<dbReference type="InterPro" id="IPR016032">
    <property type="entry name" value="Sig_transdc_resp-reg_C-effctor"/>
</dbReference>
<dbReference type="EMBL" id="JBHMFI010000002">
    <property type="protein sequence ID" value="MFB9074608.1"/>
    <property type="molecule type" value="Genomic_DNA"/>
</dbReference>
<evidence type="ECO:0000313" key="2">
    <source>
        <dbReference type="EMBL" id="MFB9074608.1"/>
    </source>
</evidence>
<gene>
    <name evidence="2" type="ORF">ACFFX0_26830</name>
</gene>
<organism evidence="2 3">
    <name type="scientific">Citricoccus parietis</name>
    <dbReference type="NCBI Taxonomy" id="592307"/>
    <lineage>
        <taxon>Bacteria</taxon>
        <taxon>Bacillati</taxon>
        <taxon>Actinomycetota</taxon>
        <taxon>Actinomycetes</taxon>
        <taxon>Micrococcales</taxon>
        <taxon>Micrococcaceae</taxon>
        <taxon>Citricoccus</taxon>
    </lineage>
</organism>